<accession>A0A9N9G3F3</accession>
<sequence length="49" mass="5907">MPIRNKRAKKVRIKQQRENYSRAKLLTNQQTRRQKKEATLRVQQAKQAS</sequence>
<protein>
    <submittedName>
        <fullName evidence="2">3367_t:CDS:1</fullName>
    </submittedName>
</protein>
<gene>
    <name evidence="2" type="ORF">RFULGI_LOCUS5890</name>
</gene>
<evidence type="ECO:0000256" key="1">
    <source>
        <dbReference type="SAM" id="MobiDB-lite"/>
    </source>
</evidence>
<dbReference type="Proteomes" id="UP000789396">
    <property type="component" value="Unassembled WGS sequence"/>
</dbReference>
<proteinExistence type="predicted"/>
<evidence type="ECO:0000313" key="3">
    <source>
        <dbReference type="Proteomes" id="UP000789396"/>
    </source>
</evidence>
<feature type="region of interest" description="Disordered" evidence="1">
    <location>
        <begin position="1"/>
        <end position="49"/>
    </location>
</feature>
<dbReference type="AlphaFoldDB" id="A0A9N9G3F3"/>
<name>A0A9N9G3F3_9GLOM</name>
<reference evidence="2" key="1">
    <citation type="submission" date="2021-06" db="EMBL/GenBank/DDBJ databases">
        <authorList>
            <person name="Kallberg Y."/>
            <person name="Tangrot J."/>
            <person name="Rosling A."/>
        </authorList>
    </citation>
    <scope>NUCLEOTIDE SEQUENCE</scope>
    <source>
        <strain evidence="2">IN212</strain>
    </source>
</reference>
<organism evidence="2 3">
    <name type="scientific">Racocetra fulgida</name>
    <dbReference type="NCBI Taxonomy" id="60492"/>
    <lineage>
        <taxon>Eukaryota</taxon>
        <taxon>Fungi</taxon>
        <taxon>Fungi incertae sedis</taxon>
        <taxon>Mucoromycota</taxon>
        <taxon>Glomeromycotina</taxon>
        <taxon>Glomeromycetes</taxon>
        <taxon>Diversisporales</taxon>
        <taxon>Gigasporaceae</taxon>
        <taxon>Racocetra</taxon>
    </lineage>
</organism>
<evidence type="ECO:0000313" key="2">
    <source>
        <dbReference type="EMBL" id="CAG8582020.1"/>
    </source>
</evidence>
<comment type="caution">
    <text evidence="2">The sequence shown here is derived from an EMBL/GenBank/DDBJ whole genome shotgun (WGS) entry which is preliminary data.</text>
</comment>
<dbReference type="EMBL" id="CAJVPZ010007108">
    <property type="protein sequence ID" value="CAG8582020.1"/>
    <property type="molecule type" value="Genomic_DNA"/>
</dbReference>
<feature type="non-terminal residue" evidence="2">
    <location>
        <position position="1"/>
    </location>
</feature>
<feature type="compositionally biased region" description="Basic residues" evidence="1">
    <location>
        <begin position="1"/>
        <end position="14"/>
    </location>
</feature>
<keyword evidence="3" id="KW-1185">Reference proteome</keyword>